<protein>
    <recommendedName>
        <fullName evidence="2">non-specific serine/threonine protein kinase</fullName>
        <ecNumber evidence="2">2.7.11.1</ecNumber>
    </recommendedName>
</protein>
<feature type="transmembrane region" description="Helical" evidence="19">
    <location>
        <begin position="603"/>
        <end position="628"/>
    </location>
</feature>
<proteinExistence type="predicted"/>
<feature type="domain" description="Protein kinase" evidence="21">
    <location>
        <begin position="664"/>
        <end position="945"/>
    </location>
</feature>
<dbReference type="FunFam" id="3.80.10.10:FF:000452">
    <property type="entry name" value="Probable LRR receptor-like serine/threonine-protein kinase RFK1"/>
    <property type="match status" value="1"/>
</dbReference>
<evidence type="ECO:0000256" key="9">
    <source>
        <dbReference type="ARBA" id="ARBA00022737"/>
    </source>
</evidence>
<dbReference type="Gene3D" id="2.60.120.430">
    <property type="entry name" value="Galactose-binding lectin"/>
    <property type="match status" value="1"/>
</dbReference>
<dbReference type="InterPro" id="IPR001611">
    <property type="entry name" value="Leu-rich_rpt"/>
</dbReference>
<evidence type="ECO:0000256" key="7">
    <source>
        <dbReference type="ARBA" id="ARBA00022692"/>
    </source>
</evidence>
<evidence type="ECO:0000256" key="16">
    <source>
        <dbReference type="ARBA" id="ARBA00023180"/>
    </source>
</evidence>
<comment type="catalytic activity">
    <reaction evidence="17">
        <text>L-threonyl-[protein] + ATP = O-phospho-L-threonyl-[protein] + ADP + H(+)</text>
        <dbReference type="Rhea" id="RHEA:46608"/>
        <dbReference type="Rhea" id="RHEA-COMP:11060"/>
        <dbReference type="Rhea" id="RHEA-COMP:11605"/>
        <dbReference type="ChEBI" id="CHEBI:15378"/>
        <dbReference type="ChEBI" id="CHEBI:30013"/>
        <dbReference type="ChEBI" id="CHEBI:30616"/>
        <dbReference type="ChEBI" id="CHEBI:61977"/>
        <dbReference type="ChEBI" id="CHEBI:456216"/>
        <dbReference type="EC" id="2.7.11.1"/>
    </reaction>
</comment>
<dbReference type="EMBL" id="OX451735">
    <property type="protein sequence ID" value="CAI8593292.1"/>
    <property type="molecule type" value="Genomic_DNA"/>
</dbReference>
<keyword evidence="6" id="KW-0808">Transferase</keyword>
<accession>A0AAV0Z950</accession>
<comment type="catalytic activity">
    <reaction evidence="18">
        <text>L-seryl-[protein] + ATP = O-phospho-L-seryl-[protein] + ADP + H(+)</text>
        <dbReference type="Rhea" id="RHEA:17989"/>
        <dbReference type="Rhea" id="RHEA-COMP:9863"/>
        <dbReference type="Rhea" id="RHEA-COMP:11604"/>
        <dbReference type="ChEBI" id="CHEBI:15378"/>
        <dbReference type="ChEBI" id="CHEBI:29999"/>
        <dbReference type="ChEBI" id="CHEBI:30616"/>
        <dbReference type="ChEBI" id="CHEBI:83421"/>
        <dbReference type="ChEBI" id="CHEBI:456216"/>
        <dbReference type="EC" id="2.7.11.1"/>
    </reaction>
</comment>
<evidence type="ECO:0000256" key="11">
    <source>
        <dbReference type="ARBA" id="ARBA00022777"/>
    </source>
</evidence>
<dbReference type="EC" id="2.7.11.1" evidence="2"/>
<name>A0AAV0Z950_VICFA</name>
<evidence type="ECO:0000256" key="15">
    <source>
        <dbReference type="ARBA" id="ARBA00023170"/>
    </source>
</evidence>
<dbReference type="GO" id="GO:0016020">
    <property type="term" value="C:membrane"/>
    <property type="evidence" value="ECO:0007669"/>
    <property type="project" value="UniProtKB-SubCell"/>
</dbReference>
<dbReference type="InterPro" id="IPR051824">
    <property type="entry name" value="LRR_Rcpt-Like_S/T_Kinase"/>
</dbReference>
<sequence length="1002" mass="111124">MRTFSQFLFLSLIAICFISLTAFGADTIHPREKEALEDIAKSLGKKDWNFDIDPCSNKPNWVTPPISKFVENSVTCDCSVADDNFCHVVSVTMKGQNLLGTLPRELTGLHYLQTIDLSRNYLNGTIPKEWGSMMNIRKIALPENRLSGSIPAEIANISTLQILELWNNQLSGNLPPELGNLTQILTLRISSNNFIGELPGTLTKLTTLQDFRIEDNQFSGKIPDYIQNWININTLVIQGSGLSGPIPSGISLLRNLTDLRISDLNGFEYAPLPELNKMTSLKTLILRNCNINGKLYEYLGTIASLKILDLSFNKLSGTIPSTYAAMNSSNYIFLTGNLLTGLVPPTWRKNTYVDLSYNNFSISQGSQICRDDSVNLFSTSWAHNDLGTVSCLSLKCPKREFLPASNSLYINCGGNQAIVNRATYDGDSDSYGPARFHASPTGNWAFSSTGVFIESDILGRTFTPQNISKLTMADAELYMNARISPISLTYYGFCLASGSYTVNLHFAEIMFTDDQTYGSLGRRVFDIYIQGKQMQKDFNIAEEAGGVGKKIIKQFKDVVVSSNTLEIRLYWAGKGTQAVPNKSVYGPLISAISVESDSPPGSISAGVVVGIVVATTVIIILVFGILWWKGCFGKKNSLARELESLDIQTGLFTLRQINAATNHFDISNKIGEGGFGPVYKGCLPNGTLIAVKQLSSKSRQGNREFLNEIGIISALQHPNLVKLCGCCVEGDQLLLIYEYLENNSLARALFGPEEHQIRLDWSTRKKIYVGIARGLAYLHEESRLKVVHRDIKATNVLLDKDLNPKISDFGLAKLDEEDNTHISTRIAGTYGYMAPEYAMHGYLTDKADVYSYGIVALEIVSGRSNTLYQSKEEPFYLLDWAHLLKERGDLMELVDRRLGSDFNKKEAMVVINVALLCTNVTSNLRPAMSSVVSFLEGRAVVPEFVSDSSEVMDEKKLEVMRKHYLQTQSQCLISDGPWTATSSSAVDLYPVHLDSSYWEERN</sequence>
<keyword evidence="11" id="KW-0418">Kinase</keyword>
<dbReference type="GO" id="GO:0004674">
    <property type="term" value="F:protein serine/threonine kinase activity"/>
    <property type="evidence" value="ECO:0007669"/>
    <property type="project" value="UniProtKB-KW"/>
</dbReference>
<dbReference type="PANTHER" id="PTHR48006:SF54">
    <property type="entry name" value="LRR RECEPTOR-LIKE KINASE"/>
    <property type="match status" value="1"/>
</dbReference>
<dbReference type="Gene3D" id="3.80.10.10">
    <property type="entry name" value="Ribonuclease Inhibitor"/>
    <property type="match status" value="2"/>
</dbReference>
<dbReference type="AlphaFoldDB" id="A0AAV0Z950"/>
<dbReference type="FunFam" id="3.80.10.10:FF:000433">
    <property type="entry name" value="Putative LRR receptor-like serine/threonine-protein kinase isoform A"/>
    <property type="match status" value="1"/>
</dbReference>
<dbReference type="SUPFAM" id="SSF52058">
    <property type="entry name" value="L domain-like"/>
    <property type="match status" value="1"/>
</dbReference>
<evidence type="ECO:0000256" key="17">
    <source>
        <dbReference type="ARBA" id="ARBA00047899"/>
    </source>
</evidence>
<keyword evidence="12" id="KW-0067">ATP-binding</keyword>
<evidence type="ECO:0000256" key="20">
    <source>
        <dbReference type="SAM" id="SignalP"/>
    </source>
</evidence>
<evidence type="ECO:0000256" key="14">
    <source>
        <dbReference type="ARBA" id="ARBA00023136"/>
    </source>
</evidence>
<evidence type="ECO:0000256" key="18">
    <source>
        <dbReference type="ARBA" id="ARBA00048679"/>
    </source>
</evidence>
<gene>
    <name evidence="22" type="ORF">VFH_I084240</name>
</gene>
<dbReference type="InterPro" id="IPR032675">
    <property type="entry name" value="LRR_dom_sf"/>
</dbReference>
<keyword evidence="15" id="KW-0675">Receptor</keyword>
<evidence type="ECO:0000256" key="4">
    <source>
        <dbReference type="ARBA" id="ARBA00022553"/>
    </source>
</evidence>
<dbReference type="InterPro" id="IPR021720">
    <property type="entry name" value="Malectin_dom"/>
</dbReference>
<organism evidence="22 23">
    <name type="scientific">Vicia faba</name>
    <name type="common">Broad bean</name>
    <name type="synonym">Faba vulgaris</name>
    <dbReference type="NCBI Taxonomy" id="3906"/>
    <lineage>
        <taxon>Eukaryota</taxon>
        <taxon>Viridiplantae</taxon>
        <taxon>Streptophyta</taxon>
        <taxon>Embryophyta</taxon>
        <taxon>Tracheophyta</taxon>
        <taxon>Spermatophyta</taxon>
        <taxon>Magnoliopsida</taxon>
        <taxon>eudicotyledons</taxon>
        <taxon>Gunneridae</taxon>
        <taxon>Pentapetalae</taxon>
        <taxon>rosids</taxon>
        <taxon>fabids</taxon>
        <taxon>Fabales</taxon>
        <taxon>Fabaceae</taxon>
        <taxon>Papilionoideae</taxon>
        <taxon>50 kb inversion clade</taxon>
        <taxon>NPAAA clade</taxon>
        <taxon>Hologalegina</taxon>
        <taxon>IRL clade</taxon>
        <taxon>Fabeae</taxon>
        <taxon>Vicia</taxon>
    </lineage>
</organism>
<keyword evidence="10" id="KW-0547">Nucleotide-binding</keyword>
<keyword evidence="4" id="KW-0597">Phosphoprotein</keyword>
<keyword evidence="3" id="KW-0723">Serine/threonine-protein kinase</keyword>
<dbReference type="Gene3D" id="3.30.200.20">
    <property type="entry name" value="Phosphorylase Kinase, domain 1"/>
    <property type="match status" value="1"/>
</dbReference>
<dbReference type="InterPro" id="IPR008271">
    <property type="entry name" value="Ser/Thr_kinase_AS"/>
</dbReference>
<dbReference type="FunFam" id="2.60.120.430:FF:000004">
    <property type="entry name" value="Putative leucine-rich repeat receptor-like serine/threonine-protein kinase"/>
    <property type="match status" value="1"/>
</dbReference>
<dbReference type="SUPFAM" id="SSF56112">
    <property type="entry name" value="Protein kinase-like (PK-like)"/>
    <property type="match status" value="1"/>
</dbReference>
<dbReference type="PANTHER" id="PTHR48006">
    <property type="entry name" value="LEUCINE-RICH REPEAT-CONTAINING PROTEIN DDB_G0281931-RELATED"/>
    <property type="match status" value="1"/>
</dbReference>
<keyword evidence="8 20" id="KW-0732">Signal</keyword>
<dbReference type="PROSITE" id="PS00108">
    <property type="entry name" value="PROTEIN_KINASE_ST"/>
    <property type="match status" value="1"/>
</dbReference>
<keyword evidence="13 19" id="KW-1133">Transmembrane helix</keyword>
<comment type="subcellular location">
    <subcellularLocation>
        <location evidence="1">Membrane</location>
        <topology evidence="1">Single-pass type I membrane protein</topology>
    </subcellularLocation>
</comment>
<dbReference type="GO" id="GO:0005524">
    <property type="term" value="F:ATP binding"/>
    <property type="evidence" value="ECO:0007669"/>
    <property type="project" value="UniProtKB-KW"/>
</dbReference>
<evidence type="ECO:0000313" key="22">
    <source>
        <dbReference type="EMBL" id="CAI8593292.1"/>
    </source>
</evidence>
<keyword evidence="9" id="KW-0677">Repeat</keyword>
<evidence type="ECO:0000256" key="13">
    <source>
        <dbReference type="ARBA" id="ARBA00022989"/>
    </source>
</evidence>
<dbReference type="Proteomes" id="UP001157006">
    <property type="component" value="Chromosome 1S"/>
</dbReference>
<dbReference type="SMART" id="SM00220">
    <property type="entry name" value="S_TKc"/>
    <property type="match status" value="1"/>
</dbReference>
<evidence type="ECO:0000259" key="21">
    <source>
        <dbReference type="PROSITE" id="PS50011"/>
    </source>
</evidence>
<dbReference type="CDD" id="cd14066">
    <property type="entry name" value="STKc_IRAK"/>
    <property type="match status" value="1"/>
</dbReference>
<evidence type="ECO:0000256" key="3">
    <source>
        <dbReference type="ARBA" id="ARBA00022527"/>
    </source>
</evidence>
<evidence type="ECO:0000256" key="2">
    <source>
        <dbReference type="ARBA" id="ARBA00012513"/>
    </source>
</evidence>
<reference evidence="22 23" key="1">
    <citation type="submission" date="2023-01" db="EMBL/GenBank/DDBJ databases">
        <authorList>
            <person name="Kreplak J."/>
        </authorList>
    </citation>
    <scope>NUCLEOTIDE SEQUENCE [LARGE SCALE GENOMIC DNA]</scope>
</reference>
<evidence type="ECO:0000256" key="6">
    <source>
        <dbReference type="ARBA" id="ARBA00022679"/>
    </source>
</evidence>
<dbReference type="Pfam" id="PF11721">
    <property type="entry name" value="Malectin"/>
    <property type="match status" value="1"/>
</dbReference>
<dbReference type="Pfam" id="PF00560">
    <property type="entry name" value="LRR_1"/>
    <property type="match status" value="3"/>
</dbReference>
<feature type="signal peptide" evidence="20">
    <location>
        <begin position="1"/>
        <end position="24"/>
    </location>
</feature>
<dbReference type="FunFam" id="3.30.200.20:FF:000217">
    <property type="entry name" value="probable LRR receptor-like serine/threonine-protein kinase At1g53430"/>
    <property type="match status" value="1"/>
</dbReference>
<evidence type="ECO:0000256" key="12">
    <source>
        <dbReference type="ARBA" id="ARBA00022840"/>
    </source>
</evidence>
<evidence type="ECO:0000256" key="1">
    <source>
        <dbReference type="ARBA" id="ARBA00004479"/>
    </source>
</evidence>
<evidence type="ECO:0000256" key="5">
    <source>
        <dbReference type="ARBA" id="ARBA00022614"/>
    </source>
</evidence>
<dbReference type="InterPro" id="IPR000719">
    <property type="entry name" value="Prot_kinase_dom"/>
</dbReference>
<keyword evidence="7 19" id="KW-0812">Transmembrane</keyword>
<dbReference type="Gene3D" id="1.10.510.10">
    <property type="entry name" value="Transferase(Phosphotransferase) domain 1"/>
    <property type="match status" value="1"/>
</dbReference>
<dbReference type="PROSITE" id="PS50011">
    <property type="entry name" value="PROTEIN_KINASE_DOM"/>
    <property type="match status" value="1"/>
</dbReference>
<keyword evidence="23" id="KW-1185">Reference proteome</keyword>
<dbReference type="Pfam" id="PF00069">
    <property type="entry name" value="Pkinase"/>
    <property type="match status" value="1"/>
</dbReference>
<keyword evidence="16" id="KW-0325">Glycoprotein</keyword>
<evidence type="ECO:0000256" key="8">
    <source>
        <dbReference type="ARBA" id="ARBA00022729"/>
    </source>
</evidence>
<evidence type="ECO:0000256" key="10">
    <source>
        <dbReference type="ARBA" id="ARBA00022741"/>
    </source>
</evidence>
<keyword evidence="5" id="KW-0433">Leucine-rich repeat</keyword>
<keyword evidence="14 19" id="KW-0472">Membrane</keyword>
<feature type="chain" id="PRO_5043897649" description="non-specific serine/threonine protein kinase" evidence="20">
    <location>
        <begin position="25"/>
        <end position="1002"/>
    </location>
</feature>
<dbReference type="FunFam" id="1.10.510.10:FF:000044">
    <property type="entry name" value="Putative LRR receptor-like serine/threonine-protein kinase"/>
    <property type="match status" value="1"/>
</dbReference>
<evidence type="ECO:0000256" key="19">
    <source>
        <dbReference type="SAM" id="Phobius"/>
    </source>
</evidence>
<dbReference type="InterPro" id="IPR011009">
    <property type="entry name" value="Kinase-like_dom_sf"/>
</dbReference>
<evidence type="ECO:0000313" key="23">
    <source>
        <dbReference type="Proteomes" id="UP001157006"/>
    </source>
</evidence>